<reference evidence="2 3" key="1">
    <citation type="submission" date="2018-09" db="EMBL/GenBank/DDBJ databases">
        <title>Genomic investigation of the strawberry pathogen Phytophthora fragariae indicates pathogenicity is determined by transcriptional variation in three key races.</title>
        <authorList>
            <person name="Adams T.M."/>
            <person name="Armitage A.D."/>
            <person name="Sobczyk M.K."/>
            <person name="Bates H.J."/>
            <person name="Dunwell J.M."/>
            <person name="Nellist C.F."/>
            <person name="Harrison R.J."/>
        </authorList>
    </citation>
    <scope>NUCLEOTIDE SEQUENCE [LARGE SCALE GENOMIC DNA]</scope>
    <source>
        <strain evidence="2 3">SCRP324</strain>
    </source>
</reference>
<gene>
    <name evidence="2" type="ORF">PR002_g32126</name>
</gene>
<proteinExistence type="predicted"/>
<feature type="signal peptide" evidence="1">
    <location>
        <begin position="1"/>
        <end position="21"/>
    </location>
</feature>
<sequence>MIAAAMSARCWTVLVLTSASASRTLSAAKALSQASAVVSPLPAVCPRYLVLLVVSPSHESSSLCTCSSSCVCCTSTISFPFPNCKADDFCTLSLRPDTAENRLTACRAIFCIALCAIYMAVSSAYPATLSGLVIPPS</sequence>
<dbReference type="EMBL" id="QXFU01009909">
    <property type="protein sequence ID" value="KAE8954290.1"/>
    <property type="molecule type" value="Genomic_DNA"/>
</dbReference>
<dbReference type="Proteomes" id="UP000435112">
    <property type="component" value="Unassembled WGS sequence"/>
</dbReference>
<dbReference type="AlphaFoldDB" id="A0A6A3GBN2"/>
<protein>
    <recommendedName>
        <fullName evidence="4">Secreted protein</fullName>
    </recommendedName>
</protein>
<comment type="caution">
    <text evidence="2">The sequence shown here is derived from an EMBL/GenBank/DDBJ whole genome shotgun (WGS) entry which is preliminary data.</text>
</comment>
<keyword evidence="1" id="KW-0732">Signal</keyword>
<evidence type="ECO:0008006" key="4">
    <source>
        <dbReference type="Google" id="ProtNLM"/>
    </source>
</evidence>
<organism evidence="2 3">
    <name type="scientific">Phytophthora rubi</name>
    <dbReference type="NCBI Taxonomy" id="129364"/>
    <lineage>
        <taxon>Eukaryota</taxon>
        <taxon>Sar</taxon>
        <taxon>Stramenopiles</taxon>
        <taxon>Oomycota</taxon>
        <taxon>Peronosporomycetes</taxon>
        <taxon>Peronosporales</taxon>
        <taxon>Peronosporaceae</taxon>
        <taxon>Phytophthora</taxon>
    </lineage>
</organism>
<name>A0A6A3GBN2_9STRA</name>
<feature type="chain" id="PRO_5025375930" description="Secreted protein" evidence="1">
    <location>
        <begin position="22"/>
        <end position="137"/>
    </location>
</feature>
<evidence type="ECO:0000313" key="3">
    <source>
        <dbReference type="Proteomes" id="UP000435112"/>
    </source>
</evidence>
<accession>A0A6A3GBN2</accession>
<evidence type="ECO:0000313" key="2">
    <source>
        <dbReference type="EMBL" id="KAE8954290.1"/>
    </source>
</evidence>
<evidence type="ECO:0000256" key="1">
    <source>
        <dbReference type="SAM" id="SignalP"/>
    </source>
</evidence>